<proteinExistence type="predicted"/>
<reference evidence="1 2" key="1">
    <citation type="submission" date="2022-09" db="EMBL/GenBank/DDBJ databases">
        <title>Enrichment on poylsaccharides allowed isolation of novel metabolic and taxonomic groups of Haloarchaea.</title>
        <authorList>
            <person name="Sorokin D.Y."/>
            <person name="Elcheninov A.G."/>
            <person name="Khizhniak T.V."/>
            <person name="Kolganova T.V."/>
            <person name="Kublanov I.V."/>
        </authorList>
    </citation>
    <scope>NUCLEOTIDE SEQUENCE [LARGE SCALE GENOMIC DNA]</scope>
    <source>
        <strain evidence="1 2">AArc-m2/3/4</strain>
    </source>
</reference>
<name>A0ABT2QDN5_9EURY</name>
<dbReference type="EMBL" id="JAOPKB010000004">
    <property type="protein sequence ID" value="MCU4973009.1"/>
    <property type="molecule type" value="Genomic_DNA"/>
</dbReference>
<dbReference type="Pfam" id="PF24335">
    <property type="entry name" value="DUF7503"/>
    <property type="match status" value="1"/>
</dbReference>
<sequence>MMADKDDIKNFLASHPRLLGGIFMVMLLLGQAGTVAGGCQCTRVGP</sequence>
<keyword evidence="2" id="KW-1185">Reference proteome</keyword>
<accession>A0ABT2QDN5</accession>
<comment type="caution">
    <text evidence="1">The sequence shown here is derived from an EMBL/GenBank/DDBJ whole genome shotgun (WGS) entry which is preliminary data.</text>
</comment>
<dbReference type="Proteomes" id="UP001320972">
    <property type="component" value="Unassembled WGS sequence"/>
</dbReference>
<protein>
    <submittedName>
        <fullName evidence="1">Uncharacterized protein</fullName>
    </submittedName>
</protein>
<evidence type="ECO:0000313" key="2">
    <source>
        <dbReference type="Proteomes" id="UP001320972"/>
    </source>
</evidence>
<organism evidence="1 2">
    <name type="scientific">Natronoglomus mannanivorans</name>
    <dbReference type="NCBI Taxonomy" id="2979990"/>
    <lineage>
        <taxon>Archaea</taxon>
        <taxon>Methanobacteriati</taxon>
        <taxon>Methanobacteriota</taxon>
        <taxon>Stenosarchaea group</taxon>
        <taxon>Halobacteria</taxon>
        <taxon>Halobacteriales</taxon>
        <taxon>Natrialbaceae</taxon>
        <taxon>Natronoglomus</taxon>
    </lineage>
</organism>
<dbReference type="InterPro" id="IPR055926">
    <property type="entry name" value="DUF7503"/>
</dbReference>
<gene>
    <name evidence="1" type="ORF">OB955_09670</name>
</gene>
<evidence type="ECO:0000313" key="1">
    <source>
        <dbReference type="EMBL" id="MCU4973009.1"/>
    </source>
</evidence>